<evidence type="ECO:0000313" key="9">
    <source>
        <dbReference type="Proteomes" id="UP001526430"/>
    </source>
</evidence>
<keyword evidence="4 6" id="KW-1133">Transmembrane helix</keyword>
<keyword evidence="2" id="KW-1003">Cell membrane</keyword>
<evidence type="ECO:0000313" key="8">
    <source>
        <dbReference type="EMBL" id="MCW8084067.1"/>
    </source>
</evidence>
<comment type="subcellular location">
    <subcellularLocation>
        <location evidence="1">Cell membrane</location>
        <topology evidence="1">Multi-pass membrane protein</topology>
    </subcellularLocation>
</comment>
<dbReference type="Proteomes" id="UP001526430">
    <property type="component" value="Unassembled WGS sequence"/>
</dbReference>
<reference evidence="8 9" key="1">
    <citation type="submission" date="2022-10" db="EMBL/GenBank/DDBJ databases">
        <title>Roseococcus glaciei nov., sp. nov., isolated from glacier.</title>
        <authorList>
            <person name="Liu Q."/>
            <person name="Xin Y.-H."/>
        </authorList>
    </citation>
    <scope>NUCLEOTIDE SEQUENCE [LARGE SCALE GENOMIC DNA]</scope>
    <source>
        <strain evidence="8 9">MDT2-1-1</strain>
    </source>
</reference>
<gene>
    <name evidence="8" type="ORF">OF850_00365</name>
</gene>
<name>A0ABT3NPH5_9PROT</name>
<comment type="caution">
    <text evidence="8">The sequence shown here is derived from an EMBL/GenBank/DDBJ whole genome shotgun (WGS) entry which is preliminary data.</text>
</comment>
<keyword evidence="9" id="KW-1185">Reference proteome</keyword>
<dbReference type="Pfam" id="PF12698">
    <property type="entry name" value="ABC2_membrane_3"/>
    <property type="match status" value="1"/>
</dbReference>
<dbReference type="PANTHER" id="PTHR30294:SF29">
    <property type="entry name" value="MULTIDRUG ABC TRANSPORTER PERMEASE YBHS-RELATED"/>
    <property type="match status" value="1"/>
</dbReference>
<evidence type="ECO:0000256" key="6">
    <source>
        <dbReference type="SAM" id="Phobius"/>
    </source>
</evidence>
<keyword evidence="5 6" id="KW-0472">Membrane</keyword>
<dbReference type="InterPro" id="IPR013525">
    <property type="entry name" value="ABC2_TM"/>
</dbReference>
<evidence type="ECO:0000256" key="2">
    <source>
        <dbReference type="ARBA" id="ARBA00022475"/>
    </source>
</evidence>
<evidence type="ECO:0000256" key="4">
    <source>
        <dbReference type="ARBA" id="ARBA00022989"/>
    </source>
</evidence>
<feature type="transmembrane region" description="Helical" evidence="6">
    <location>
        <begin position="12"/>
        <end position="39"/>
    </location>
</feature>
<dbReference type="RefSeq" id="WP_301587679.1">
    <property type="nucleotide sequence ID" value="NZ_JAPFQI010000001.1"/>
</dbReference>
<evidence type="ECO:0000256" key="5">
    <source>
        <dbReference type="ARBA" id="ARBA00023136"/>
    </source>
</evidence>
<feature type="transmembrane region" description="Helical" evidence="6">
    <location>
        <begin position="130"/>
        <end position="149"/>
    </location>
</feature>
<feature type="transmembrane region" description="Helical" evidence="6">
    <location>
        <begin position="161"/>
        <end position="183"/>
    </location>
</feature>
<evidence type="ECO:0000256" key="3">
    <source>
        <dbReference type="ARBA" id="ARBA00022692"/>
    </source>
</evidence>
<sequence>MRAVWAIARREFAGYFATPVAAVFIVIFLVLAGALTFTLGGFSGRNQADLLPFFGFVPWLLLFLVPALTMRLWAEERRLGTIEMLLTLPIAPWHAVLGKWLAAWAFCAVALALTFPLVITVNWLGEPDNGAILAGYLGCVLVAGAYLALGAAVSAMTRNQVIAFVLGVAGCFVFAAAGSPIVADFLSARLPVLGEVARGFSVAEHFGSFVRGVIALPDLAFFAAFTGFWLFANAVVLEWRRGS</sequence>
<evidence type="ECO:0000256" key="1">
    <source>
        <dbReference type="ARBA" id="ARBA00004651"/>
    </source>
</evidence>
<dbReference type="EMBL" id="JAPFQI010000001">
    <property type="protein sequence ID" value="MCW8084067.1"/>
    <property type="molecule type" value="Genomic_DNA"/>
</dbReference>
<keyword evidence="3 6" id="KW-0812">Transmembrane</keyword>
<dbReference type="InterPro" id="IPR051449">
    <property type="entry name" value="ABC-2_transporter_component"/>
</dbReference>
<feature type="domain" description="ABC-2 type transporter transmembrane" evidence="7">
    <location>
        <begin position="53"/>
        <end position="182"/>
    </location>
</feature>
<feature type="transmembrane region" description="Helical" evidence="6">
    <location>
        <begin position="51"/>
        <end position="74"/>
    </location>
</feature>
<organism evidence="8 9">
    <name type="scientific">Sabulicella glaciei</name>
    <dbReference type="NCBI Taxonomy" id="2984948"/>
    <lineage>
        <taxon>Bacteria</taxon>
        <taxon>Pseudomonadati</taxon>
        <taxon>Pseudomonadota</taxon>
        <taxon>Alphaproteobacteria</taxon>
        <taxon>Acetobacterales</taxon>
        <taxon>Acetobacteraceae</taxon>
        <taxon>Sabulicella</taxon>
    </lineage>
</organism>
<feature type="transmembrane region" description="Helical" evidence="6">
    <location>
        <begin position="219"/>
        <end position="237"/>
    </location>
</feature>
<protein>
    <submittedName>
        <fullName evidence="8">ABC transporter permease subunit</fullName>
    </submittedName>
</protein>
<feature type="transmembrane region" description="Helical" evidence="6">
    <location>
        <begin position="101"/>
        <end position="124"/>
    </location>
</feature>
<proteinExistence type="predicted"/>
<evidence type="ECO:0000259" key="7">
    <source>
        <dbReference type="Pfam" id="PF12698"/>
    </source>
</evidence>
<dbReference type="PANTHER" id="PTHR30294">
    <property type="entry name" value="MEMBRANE COMPONENT OF ABC TRANSPORTER YHHJ-RELATED"/>
    <property type="match status" value="1"/>
</dbReference>
<accession>A0ABT3NPH5</accession>